<keyword evidence="4 6" id="KW-0732">Signal</keyword>
<organism evidence="7 8">
    <name type="scientific">Amnibacterium endophyticum</name>
    <dbReference type="NCBI Taxonomy" id="2109337"/>
    <lineage>
        <taxon>Bacteria</taxon>
        <taxon>Bacillati</taxon>
        <taxon>Actinomycetota</taxon>
        <taxon>Actinomycetes</taxon>
        <taxon>Micrococcales</taxon>
        <taxon>Microbacteriaceae</taxon>
        <taxon>Amnibacterium</taxon>
    </lineage>
</organism>
<gene>
    <name evidence="7" type="ORF">ACFSBI_03120</name>
</gene>
<dbReference type="PROSITE" id="PS51257">
    <property type="entry name" value="PROKAR_LIPOPROTEIN"/>
    <property type="match status" value="1"/>
</dbReference>
<dbReference type="EMBL" id="JBHUEA010000003">
    <property type="protein sequence ID" value="MFD1720528.1"/>
    <property type="molecule type" value="Genomic_DNA"/>
</dbReference>
<reference evidence="8" key="1">
    <citation type="journal article" date="2019" name="Int. J. Syst. Evol. Microbiol.">
        <title>The Global Catalogue of Microorganisms (GCM) 10K type strain sequencing project: providing services to taxonomists for standard genome sequencing and annotation.</title>
        <authorList>
            <consortium name="The Broad Institute Genomics Platform"/>
            <consortium name="The Broad Institute Genome Sequencing Center for Infectious Disease"/>
            <person name="Wu L."/>
            <person name="Ma J."/>
        </authorList>
    </citation>
    <scope>NUCLEOTIDE SEQUENCE [LARGE SCALE GENOMIC DNA]</scope>
    <source>
        <strain evidence="8">CGMCC 1.12471</strain>
    </source>
</reference>
<comment type="caution">
    <text evidence="7">The sequence shown here is derived from an EMBL/GenBank/DDBJ whole genome shotgun (WGS) entry which is preliminary data.</text>
</comment>
<keyword evidence="5" id="KW-0175">Coiled coil</keyword>
<dbReference type="SUPFAM" id="SSF53807">
    <property type="entry name" value="Helical backbone' metal receptor"/>
    <property type="match status" value="1"/>
</dbReference>
<feature type="coiled-coil region" evidence="5">
    <location>
        <begin position="161"/>
        <end position="188"/>
    </location>
</feature>
<keyword evidence="3" id="KW-0479">Metal-binding</keyword>
<dbReference type="RefSeq" id="WP_377931928.1">
    <property type="nucleotide sequence ID" value="NZ_JBHUEA010000003.1"/>
</dbReference>
<dbReference type="Gene3D" id="3.40.50.1980">
    <property type="entry name" value="Nitrogenase molybdenum iron protein domain"/>
    <property type="match status" value="2"/>
</dbReference>
<dbReference type="InterPro" id="IPR006127">
    <property type="entry name" value="ZnuA-like"/>
</dbReference>
<protein>
    <submittedName>
        <fullName evidence="7">Metal ABC transporter solute-binding protein, Zn/Mn family</fullName>
    </submittedName>
</protein>
<evidence type="ECO:0000313" key="8">
    <source>
        <dbReference type="Proteomes" id="UP001597347"/>
    </source>
</evidence>
<dbReference type="PANTHER" id="PTHR42953:SF1">
    <property type="entry name" value="METAL-BINDING PROTEIN HI_0362-RELATED"/>
    <property type="match status" value="1"/>
</dbReference>
<evidence type="ECO:0000256" key="2">
    <source>
        <dbReference type="ARBA" id="ARBA00022448"/>
    </source>
</evidence>
<proteinExistence type="predicted"/>
<evidence type="ECO:0000256" key="4">
    <source>
        <dbReference type="ARBA" id="ARBA00022729"/>
    </source>
</evidence>
<evidence type="ECO:0000256" key="6">
    <source>
        <dbReference type="SAM" id="SignalP"/>
    </source>
</evidence>
<dbReference type="Pfam" id="PF01297">
    <property type="entry name" value="ZnuA"/>
    <property type="match status" value="1"/>
</dbReference>
<name>A0ABW4LAF8_9MICO</name>
<evidence type="ECO:0000256" key="1">
    <source>
        <dbReference type="ARBA" id="ARBA00004196"/>
    </source>
</evidence>
<accession>A0ABW4LAF8</accession>
<feature type="signal peptide" evidence="6">
    <location>
        <begin position="1"/>
        <end position="22"/>
    </location>
</feature>
<dbReference type="Proteomes" id="UP001597347">
    <property type="component" value="Unassembled WGS sequence"/>
</dbReference>
<dbReference type="PANTHER" id="PTHR42953">
    <property type="entry name" value="HIGH-AFFINITY ZINC UPTAKE SYSTEM PROTEIN ZNUA-RELATED"/>
    <property type="match status" value="1"/>
</dbReference>
<comment type="subcellular location">
    <subcellularLocation>
        <location evidence="1">Cell envelope</location>
    </subcellularLocation>
</comment>
<evidence type="ECO:0000313" key="7">
    <source>
        <dbReference type="EMBL" id="MFD1720528.1"/>
    </source>
</evidence>
<keyword evidence="8" id="KW-1185">Reference proteome</keyword>
<sequence>MRRLLPLALLPALVLAGCSGTAGSPAASSSASDGRVSVVASTDVWGDVVKQVGGSDVAVTSIIDDPTQDPHEYQATTRDQLAVSRAGLVVVNGGGYDDFLSQLLKNAPGSTKTLNAVDASGLDTEPADGEFNEHVWYDLPAVSKVAAAVSAELSRIDPSGAATFESNLQTFQGRLKDLEATAADIRRTAEGKGVAITEPVPLYMTEALGLVNKTPEAFSEAVEEGDDVAPAVLKEELDLLREQQVAVLAYNEQTSDSTTEQVLAAAKRAGVPVVGVRETLPSGKDYLAWMQDDLQQFRSAVA</sequence>
<evidence type="ECO:0000256" key="5">
    <source>
        <dbReference type="SAM" id="Coils"/>
    </source>
</evidence>
<feature type="chain" id="PRO_5046126093" evidence="6">
    <location>
        <begin position="23"/>
        <end position="302"/>
    </location>
</feature>
<evidence type="ECO:0000256" key="3">
    <source>
        <dbReference type="ARBA" id="ARBA00022723"/>
    </source>
</evidence>
<keyword evidence="2" id="KW-0813">Transport</keyword>
<dbReference type="InterPro" id="IPR050492">
    <property type="entry name" value="Bact_metal-bind_prot9"/>
</dbReference>